<dbReference type="EMBL" id="SJXE01000001">
    <property type="protein sequence ID" value="TCI04795.1"/>
    <property type="molecule type" value="Genomic_DNA"/>
</dbReference>
<evidence type="ECO:0000256" key="5">
    <source>
        <dbReference type="ARBA" id="ARBA00023014"/>
    </source>
</evidence>
<keyword evidence="5" id="KW-0411">Iron-sulfur</keyword>
<keyword evidence="9" id="KW-1185">Reference proteome</keyword>
<dbReference type="SUPFAM" id="SSF51971">
    <property type="entry name" value="Nucleotide-binding domain"/>
    <property type="match status" value="1"/>
</dbReference>
<keyword evidence="3" id="KW-0560">Oxidoreductase</keyword>
<evidence type="ECO:0000259" key="7">
    <source>
        <dbReference type="Pfam" id="PF14691"/>
    </source>
</evidence>
<dbReference type="InterPro" id="IPR028261">
    <property type="entry name" value="DPD_II"/>
</dbReference>
<protein>
    <submittedName>
        <fullName evidence="8">Glutamate synthase small subunit</fullName>
    </submittedName>
</protein>
<dbReference type="Pfam" id="PF14691">
    <property type="entry name" value="Fer4_20"/>
    <property type="match status" value="1"/>
</dbReference>
<dbReference type="PANTHER" id="PTHR42783:SF3">
    <property type="entry name" value="GLUTAMATE SYNTHASE [NADPH] SMALL CHAIN-RELATED"/>
    <property type="match status" value="1"/>
</dbReference>
<dbReference type="Proteomes" id="UP000292554">
    <property type="component" value="Unassembled WGS sequence"/>
</dbReference>
<dbReference type="RefSeq" id="WP_131414173.1">
    <property type="nucleotide sequence ID" value="NZ_SJXE01000001.1"/>
</dbReference>
<dbReference type="InterPro" id="IPR006006">
    <property type="entry name" value="GltD-like"/>
</dbReference>
<dbReference type="Pfam" id="PF07992">
    <property type="entry name" value="Pyr_redox_2"/>
    <property type="match status" value="1"/>
</dbReference>
<feature type="domain" description="Dihydroprymidine dehydrogenase" evidence="7">
    <location>
        <begin position="26"/>
        <end position="134"/>
    </location>
</feature>
<sequence>MAKNVYQFVDVDRVDPPKKAIETRRVEFVEIYEPFKDDQARNQSDRCLECGNPYCEWKCPVHNYIPNWLKLANEGRIEEAAELCHQTNSLPEVCGRVCPQDRLCEGACTLNDQFGAVTIGSVEKYITDKAFAMGWRPDMSKVVWTDKKVAVIGAGPAGLACADILIRNGVKPVVFDKYPEIGGLLTFGIPAFKLEKEVMTLRRKIFSEMGIEFQLETDIGKDIPFQQLLDDYDAVFLGMGTYKYMTGGFPGEEATGVYDALPFLVANTNRQMGFEKDPADFIDMAGKKVVVLGGGDTAMDCVRTSVRQQAERVICAYRRDAANMPGSRREVVNAREEGVEFMYNLQPTEIVVDSAGKATGVKMVKTQLGAPDERGRRRPEPIPGSEHILEADAVIQAFGFQPSPSPWFADFGIELDDWDRVKAPENGEYQFQTSNPKVFAGGDMVRGSDLVVTAIAEGRNAAEGIMDYLNV</sequence>
<evidence type="ECO:0000256" key="2">
    <source>
        <dbReference type="ARBA" id="ARBA00022723"/>
    </source>
</evidence>
<dbReference type="InterPro" id="IPR009051">
    <property type="entry name" value="Helical_ferredxn"/>
</dbReference>
<accession>A0ABY2ANN6</accession>
<name>A0ABY2ANN6_9GAMM</name>
<reference evidence="8 9" key="1">
    <citation type="submission" date="2019-02" db="EMBL/GenBank/DDBJ databases">
        <title>Corallincola luteus sp. nov., a marine bacterium isolated from surface sediment of Bohai Sea in China.</title>
        <authorList>
            <person name="Ren Q."/>
        </authorList>
    </citation>
    <scope>NUCLEOTIDE SEQUENCE [LARGE SCALE GENOMIC DNA]</scope>
    <source>
        <strain evidence="8 9">DASS28</strain>
    </source>
</reference>
<evidence type="ECO:0000256" key="4">
    <source>
        <dbReference type="ARBA" id="ARBA00023004"/>
    </source>
</evidence>
<dbReference type="PANTHER" id="PTHR42783">
    <property type="entry name" value="GLUTAMATE SYNTHASE [NADPH] SMALL CHAIN"/>
    <property type="match status" value="1"/>
</dbReference>
<proteinExistence type="predicted"/>
<dbReference type="Gene3D" id="3.40.50.720">
    <property type="entry name" value="NAD(P)-binding Rossmann-like Domain"/>
    <property type="match status" value="1"/>
</dbReference>
<dbReference type="InterPro" id="IPR036188">
    <property type="entry name" value="FAD/NAD-bd_sf"/>
</dbReference>
<evidence type="ECO:0000313" key="9">
    <source>
        <dbReference type="Proteomes" id="UP000292554"/>
    </source>
</evidence>
<dbReference type="Gene3D" id="1.10.1060.10">
    <property type="entry name" value="Alpha-helical ferredoxin"/>
    <property type="match status" value="1"/>
</dbReference>
<gene>
    <name evidence="8" type="ORF">EZV61_02150</name>
</gene>
<organism evidence="8 9">
    <name type="scientific">Corallincola luteus</name>
    <dbReference type="NCBI Taxonomy" id="1775177"/>
    <lineage>
        <taxon>Bacteria</taxon>
        <taxon>Pseudomonadati</taxon>
        <taxon>Pseudomonadota</taxon>
        <taxon>Gammaproteobacteria</taxon>
        <taxon>Alteromonadales</taxon>
        <taxon>Psychromonadaceae</taxon>
        <taxon>Corallincola</taxon>
    </lineage>
</organism>
<dbReference type="SUPFAM" id="SSF46548">
    <property type="entry name" value="alpha-helical ferredoxin"/>
    <property type="match status" value="1"/>
</dbReference>
<dbReference type="InterPro" id="IPR023753">
    <property type="entry name" value="FAD/NAD-binding_dom"/>
</dbReference>
<dbReference type="PRINTS" id="PR00419">
    <property type="entry name" value="ADXRDTASE"/>
</dbReference>
<keyword evidence="1" id="KW-0004">4Fe-4S</keyword>
<evidence type="ECO:0000256" key="3">
    <source>
        <dbReference type="ARBA" id="ARBA00023002"/>
    </source>
</evidence>
<evidence type="ECO:0000313" key="8">
    <source>
        <dbReference type="EMBL" id="TCI04795.1"/>
    </source>
</evidence>
<comment type="caution">
    <text evidence="8">The sequence shown here is derived from an EMBL/GenBank/DDBJ whole genome shotgun (WGS) entry which is preliminary data.</text>
</comment>
<dbReference type="Gene3D" id="3.50.50.60">
    <property type="entry name" value="FAD/NAD(P)-binding domain"/>
    <property type="match status" value="1"/>
</dbReference>
<dbReference type="NCBIfam" id="TIGR01318">
    <property type="entry name" value="gltD_gamma_fam"/>
    <property type="match status" value="1"/>
</dbReference>
<evidence type="ECO:0000259" key="6">
    <source>
        <dbReference type="Pfam" id="PF07992"/>
    </source>
</evidence>
<feature type="domain" description="FAD/NAD(P)-binding" evidence="6">
    <location>
        <begin position="147"/>
        <end position="458"/>
    </location>
</feature>
<evidence type="ECO:0000256" key="1">
    <source>
        <dbReference type="ARBA" id="ARBA00022485"/>
    </source>
</evidence>
<keyword evidence="2" id="KW-0479">Metal-binding</keyword>
<keyword evidence="4" id="KW-0408">Iron</keyword>